<dbReference type="EMBL" id="AQQR01000006">
    <property type="protein sequence ID" value="OWU72620.1"/>
    <property type="molecule type" value="Genomic_DNA"/>
</dbReference>
<dbReference type="PROSITE" id="PS00793">
    <property type="entry name" value="DHPS_2"/>
    <property type="match status" value="1"/>
</dbReference>
<accession>A0A225NNJ6</accession>
<dbReference type="NCBIfam" id="TIGR01496">
    <property type="entry name" value="DHPS"/>
    <property type="match status" value="1"/>
</dbReference>
<dbReference type="GO" id="GO:0046872">
    <property type="term" value="F:metal ion binding"/>
    <property type="evidence" value="ECO:0007669"/>
    <property type="project" value="UniProtKB-KW"/>
</dbReference>
<sequence length="336" mass="35217">MTDLLYRPIVRADGPRSEDALPLAGGPFWFSEALCLPRHGAPSRIAARDLPEATRDRLSGPRAPVAGLTMDRPQIMGILNVTPDSFSDGGAHFDPTTAISTVGAMLEAGATLIDIGGESTRPGAVLVPAEEEAARILPVIEGLQQVTGAVISVDTRKAAVARPALAAGAHLINDVSGFAFDPDLAPLCAETGVPVCVMHSQGDPETMQNNPSYDSVLHDVFDALDERIRLLEAAGIPRSRIIADPGIGFGKTLEHNVALLRDISVFHGLGCAILLGVSRKGFIGRIGKEPRADARAPGSIAVGLAALGQGVHILRVHDVAETAQAVRLWQAVQHPA</sequence>
<keyword evidence="8 12" id="KW-0479">Metal-binding</keyword>
<evidence type="ECO:0000256" key="11">
    <source>
        <dbReference type="ARBA" id="ARBA00030193"/>
    </source>
</evidence>
<dbReference type="PANTHER" id="PTHR20941:SF1">
    <property type="entry name" value="FOLIC ACID SYNTHESIS PROTEIN FOL1"/>
    <property type="match status" value="1"/>
</dbReference>
<evidence type="ECO:0000256" key="1">
    <source>
        <dbReference type="ARBA" id="ARBA00000012"/>
    </source>
</evidence>
<keyword evidence="9 12" id="KW-0460">Magnesium</keyword>
<comment type="cofactor">
    <cofactor evidence="2 12">
        <name>Mg(2+)</name>
        <dbReference type="ChEBI" id="CHEBI:18420"/>
    </cofactor>
</comment>
<dbReference type="UniPathway" id="UPA00077">
    <property type="reaction ID" value="UER00156"/>
</dbReference>
<reference evidence="14 15" key="1">
    <citation type="submission" date="2013-04" db="EMBL/GenBank/DDBJ databases">
        <title>Oceanicola sp. 22II1-22F33 Genome Sequencing.</title>
        <authorList>
            <person name="Lai Q."/>
            <person name="Li G."/>
            <person name="Shao Z."/>
        </authorList>
    </citation>
    <scope>NUCLEOTIDE SEQUENCE [LARGE SCALE GENOMIC DNA]</scope>
    <source>
        <strain evidence="14 15">22II1-22F33</strain>
    </source>
</reference>
<protein>
    <recommendedName>
        <fullName evidence="6 12">Dihydropteroate synthase</fullName>
        <shortName evidence="12">DHPS</shortName>
        <ecNumber evidence="5 12">2.5.1.15</ecNumber>
    </recommendedName>
    <alternativeName>
        <fullName evidence="11 12">Dihydropteroate pyrophosphorylase</fullName>
    </alternativeName>
</protein>
<evidence type="ECO:0000256" key="4">
    <source>
        <dbReference type="ARBA" id="ARBA00009503"/>
    </source>
</evidence>
<evidence type="ECO:0000256" key="9">
    <source>
        <dbReference type="ARBA" id="ARBA00022842"/>
    </source>
</evidence>
<dbReference type="GO" id="GO:0046654">
    <property type="term" value="P:tetrahydrofolate biosynthetic process"/>
    <property type="evidence" value="ECO:0007669"/>
    <property type="project" value="UniProtKB-UniPathway"/>
</dbReference>
<dbReference type="PROSITE" id="PS50972">
    <property type="entry name" value="PTERIN_BINDING"/>
    <property type="match status" value="1"/>
</dbReference>
<comment type="pathway">
    <text evidence="3 12">Cofactor biosynthesis; tetrahydrofolate biosynthesis; 7,8-dihydrofolate from 2-amino-4-hydroxy-6-hydroxymethyl-7,8-dihydropteridine diphosphate and 4-aminobenzoate: step 1/2.</text>
</comment>
<name>A0A225NNJ6_9RHOB</name>
<comment type="catalytic activity">
    <reaction evidence="1">
        <text>(7,8-dihydropterin-6-yl)methyl diphosphate + 4-aminobenzoate = 7,8-dihydropteroate + diphosphate</text>
        <dbReference type="Rhea" id="RHEA:19949"/>
        <dbReference type="ChEBI" id="CHEBI:17836"/>
        <dbReference type="ChEBI" id="CHEBI:17839"/>
        <dbReference type="ChEBI" id="CHEBI:33019"/>
        <dbReference type="ChEBI" id="CHEBI:72950"/>
        <dbReference type="EC" id="2.5.1.15"/>
    </reaction>
</comment>
<dbReference type="FunFam" id="3.20.20.20:FF:000006">
    <property type="entry name" value="Dihydropteroate synthase"/>
    <property type="match status" value="1"/>
</dbReference>
<dbReference type="Pfam" id="PF00809">
    <property type="entry name" value="Pterin_bind"/>
    <property type="match status" value="1"/>
</dbReference>
<dbReference type="InterPro" id="IPR011005">
    <property type="entry name" value="Dihydropteroate_synth-like_sf"/>
</dbReference>
<evidence type="ECO:0000313" key="15">
    <source>
        <dbReference type="Proteomes" id="UP000215377"/>
    </source>
</evidence>
<dbReference type="GO" id="GO:0004156">
    <property type="term" value="F:dihydropteroate synthase activity"/>
    <property type="evidence" value="ECO:0007669"/>
    <property type="project" value="UniProtKB-EC"/>
</dbReference>
<dbReference type="AlphaFoldDB" id="A0A225NNJ6"/>
<evidence type="ECO:0000256" key="12">
    <source>
        <dbReference type="RuleBase" id="RU361205"/>
    </source>
</evidence>
<dbReference type="InterPro" id="IPR006390">
    <property type="entry name" value="DHP_synth_dom"/>
</dbReference>
<dbReference type="OrthoDB" id="9811744at2"/>
<dbReference type="Proteomes" id="UP000215377">
    <property type="component" value="Unassembled WGS sequence"/>
</dbReference>
<dbReference type="Gene3D" id="3.20.20.20">
    <property type="entry name" value="Dihydropteroate synthase-like"/>
    <property type="match status" value="1"/>
</dbReference>
<evidence type="ECO:0000313" key="14">
    <source>
        <dbReference type="EMBL" id="OWU72620.1"/>
    </source>
</evidence>
<gene>
    <name evidence="14" type="ORF">ATO3_16260</name>
</gene>
<evidence type="ECO:0000256" key="3">
    <source>
        <dbReference type="ARBA" id="ARBA00004763"/>
    </source>
</evidence>
<dbReference type="SUPFAM" id="SSF51717">
    <property type="entry name" value="Dihydropteroate synthetase-like"/>
    <property type="match status" value="1"/>
</dbReference>
<comment type="caution">
    <text evidence="14">The sequence shown here is derived from an EMBL/GenBank/DDBJ whole genome shotgun (WGS) entry which is preliminary data.</text>
</comment>
<comment type="function">
    <text evidence="12">Catalyzes the condensation of para-aminobenzoate (pABA) with 6-hydroxymethyl-7,8-dihydropterin diphosphate (DHPt-PP) to form 7,8-dihydropteroate (H2Pte), the immediate precursor of folate derivatives.</text>
</comment>
<evidence type="ECO:0000256" key="5">
    <source>
        <dbReference type="ARBA" id="ARBA00012458"/>
    </source>
</evidence>
<comment type="similarity">
    <text evidence="4 12">Belongs to the DHPS family.</text>
</comment>
<dbReference type="GO" id="GO:0046656">
    <property type="term" value="P:folic acid biosynthetic process"/>
    <property type="evidence" value="ECO:0007669"/>
    <property type="project" value="UniProtKB-KW"/>
</dbReference>
<dbReference type="PROSITE" id="PS00792">
    <property type="entry name" value="DHPS_1"/>
    <property type="match status" value="1"/>
</dbReference>
<dbReference type="GO" id="GO:0005829">
    <property type="term" value="C:cytosol"/>
    <property type="evidence" value="ECO:0007669"/>
    <property type="project" value="TreeGrafter"/>
</dbReference>
<dbReference type="RefSeq" id="WP_088650939.1">
    <property type="nucleotide sequence ID" value="NZ_AQQR01000006.1"/>
</dbReference>
<evidence type="ECO:0000256" key="2">
    <source>
        <dbReference type="ARBA" id="ARBA00001946"/>
    </source>
</evidence>
<evidence type="ECO:0000256" key="6">
    <source>
        <dbReference type="ARBA" id="ARBA00016919"/>
    </source>
</evidence>
<evidence type="ECO:0000256" key="10">
    <source>
        <dbReference type="ARBA" id="ARBA00022909"/>
    </source>
</evidence>
<keyword evidence="10 12" id="KW-0289">Folate biosynthesis</keyword>
<evidence type="ECO:0000259" key="13">
    <source>
        <dbReference type="PROSITE" id="PS50972"/>
    </source>
</evidence>
<dbReference type="InterPro" id="IPR000489">
    <property type="entry name" value="Pterin-binding_dom"/>
</dbReference>
<evidence type="ECO:0000256" key="7">
    <source>
        <dbReference type="ARBA" id="ARBA00022679"/>
    </source>
</evidence>
<dbReference type="InterPro" id="IPR045031">
    <property type="entry name" value="DHP_synth-like"/>
</dbReference>
<dbReference type="PANTHER" id="PTHR20941">
    <property type="entry name" value="FOLATE SYNTHESIS PROTEINS"/>
    <property type="match status" value="1"/>
</dbReference>
<feature type="domain" description="Pterin-binding" evidence="13">
    <location>
        <begin position="73"/>
        <end position="327"/>
    </location>
</feature>
<keyword evidence="15" id="KW-1185">Reference proteome</keyword>
<proteinExistence type="inferred from homology"/>
<dbReference type="CDD" id="cd00739">
    <property type="entry name" value="DHPS"/>
    <property type="match status" value="1"/>
</dbReference>
<evidence type="ECO:0000256" key="8">
    <source>
        <dbReference type="ARBA" id="ARBA00022723"/>
    </source>
</evidence>
<organism evidence="14 15">
    <name type="scientific">Marinibacterium profundimaris</name>
    <dbReference type="NCBI Taxonomy" id="1679460"/>
    <lineage>
        <taxon>Bacteria</taxon>
        <taxon>Pseudomonadati</taxon>
        <taxon>Pseudomonadota</taxon>
        <taxon>Alphaproteobacteria</taxon>
        <taxon>Rhodobacterales</taxon>
        <taxon>Paracoccaceae</taxon>
        <taxon>Marinibacterium</taxon>
    </lineage>
</organism>
<dbReference type="EC" id="2.5.1.15" evidence="5 12"/>
<keyword evidence="7 12" id="KW-0808">Transferase</keyword>